<dbReference type="EMBL" id="FXAN01000106">
    <property type="protein sequence ID" value="SMG02545.1"/>
    <property type="molecule type" value="Genomic_DNA"/>
</dbReference>
<proteinExistence type="predicted"/>
<accession>A0A238HBZ4</accession>
<protein>
    <submittedName>
        <fullName evidence="1">Uncharacterized protein</fullName>
    </submittedName>
</protein>
<evidence type="ECO:0000313" key="1">
    <source>
        <dbReference type="EMBL" id="SMG02545.1"/>
    </source>
</evidence>
<sequence length="39" mass="4347">MGGQAAYFSEKRASQGFIQEIKSWQKPRLAESNGGMMEP</sequence>
<evidence type="ECO:0000313" key="2">
    <source>
        <dbReference type="Proteomes" id="UP000198460"/>
    </source>
</evidence>
<dbReference type="Proteomes" id="UP000198460">
    <property type="component" value="Unassembled WGS sequence"/>
</dbReference>
<organism evidence="1 2">
    <name type="scientific">Burkholderia singularis</name>
    <dbReference type="NCBI Taxonomy" id="1503053"/>
    <lineage>
        <taxon>Bacteria</taxon>
        <taxon>Pseudomonadati</taxon>
        <taxon>Pseudomonadota</taxon>
        <taxon>Betaproteobacteria</taxon>
        <taxon>Burkholderiales</taxon>
        <taxon>Burkholderiaceae</taxon>
        <taxon>Burkholderia</taxon>
        <taxon>pseudomallei group</taxon>
    </lineage>
</organism>
<name>A0A238HBZ4_9BURK</name>
<reference evidence="1 2" key="1">
    <citation type="submission" date="2017-04" db="EMBL/GenBank/DDBJ databases">
        <authorList>
            <person name="Afonso C.L."/>
            <person name="Miller P.J."/>
            <person name="Scott M.A."/>
            <person name="Spackman E."/>
            <person name="Goraichik I."/>
            <person name="Dimitrov K.M."/>
            <person name="Suarez D.L."/>
            <person name="Swayne D.E."/>
        </authorList>
    </citation>
    <scope>NUCLEOTIDE SEQUENCE [LARGE SCALE GENOMIC DNA]</scope>
    <source>
        <strain evidence="1">LMG 28154</strain>
    </source>
</reference>
<dbReference type="AlphaFoldDB" id="A0A238HBZ4"/>
<gene>
    <name evidence="1" type="ORF">BSIN_0986</name>
</gene>